<evidence type="ECO:0000313" key="2">
    <source>
        <dbReference type="Proteomes" id="UP000426027"/>
    </source>
</evidence>
<keyword evidence="2" id="KW-1185">Reference proteome</keyword>
<evidence type="ECO:0000313" key="1">
    <source>
        <dbReference type="EMBL" id="QGW28890.1"/>
    </source>
</evidence>
<name>A0A6I6GES1_9BACT</name>
<dbReference type="EMBL" id="CP046566">
    <property type="protein sequence ID" value="QGW28890.1"/>
    <property type="molecule type" value="Genomic_DNA"/>
</dbReference>
<sequence>MAENNNSSELFELIKTIEEAMTKAIAIANKAKTKAVKSHKFAEAATARDIEKTLLDAQQILFPKKD</sequence>
<reference evidence="1 2" key="1">
    <citation type="submission" date="2019-11" db="EMBL/GenBank/DDBJ databases">
        <authorList>
            <person name="Im W.T."/>
        </authorList>
    </citation>
    <scope>NUCLEOTIDE SEQUENCE [LARGE SCALE GENOMIC DNA]</scope>
    <source>
        <strain evidence="1 2">SB-02</strain>
    </source>
</reference>
<proteinExistence type="predicted"/>
<accession>A0A6I6GES1</accession>
<organism evidence="1 2">
    <name type="scientific">Phnomibacter ginsenosidimutans</name>
    <dbReference type="NCBI Taxonomy" id="2676868"/>
    <lineage>
        <taxon>Bacteria</taxon>
        <taxon>Pseudomonadati</taxon>
        <taxon>Bacteroidota</taxon>
        <taxon>Chitinophagia</taxon>
        <taxon>Chitinophagales</taxon>
        <taxon>Chitinophagaceae</taxon>
        <taxon>Phnomibacter</taxon>
    </lineage>
</organism>
<gene>
    <name evidence="1" type="ORF">GLV81_12995</name>
</gene>
<dbReference type="KEGG" id="fls:GLV81_12995"/>
<dbReference type="AlphaFoldDB" id="A0A6I6GES1"/>
<protein>
    <submittedName>
        <fullName evidence="1">Uncharacterized protein</fullName>
    </submittedName>
</protein>
<dbReference type="RefSeq" id="WP_157479243.1">
    <property type="nucleotide sequence ID" value="NZ_CP046566.1"/>
</dbReference>
<dbReference type="Proteomes" id="UP000426027">
    <property type="component" value="Chromosome"/>
</dbReference>